<proteinExistence type="predicted"/>
<dbReference type="Proteomes" id="UP001356427">
    <property type="component" value="Unassembled WGS sequence"/>
</dbReference>
<organism evidence="2 3">
    <name type="scientific">Coregonus suidteri</name>
    <dbReference type="NCBI Taxonomy" id="861788"/>
    <lineage>
        <taxon>Eukaryota</taxon>
        <taxon>Metazoa</taxon>
        <taxon>Chordata</taxon>
        <taxon>Craniata</taxon>
        <taxon>Vertebrata</taxon>
        <taxon>Euteleostomi</taxon>
        <taxon>Actinopterygii</taxon>
        <taxon>Neopterygii</taxon>
        <taxon>Teleostei</taxon>
        <taxon>Protacanthopterygii</taxon>
        <taxon>Salmoniformes</taxon>
        <taxon>Salmonidae</taxon>
        <taxon>Coregoninae</taxon>
        <taxon>Coregonus</taxon>
    </lineage>
</organism>
<evidence type="ECO:0000313" key="3">
    <source>
        <dbReference type="Proteomes" id="UP001356427"/>
    </source>
</evidence>
<feature type="signal peptide" evidence="1">
    <location>
        <begin position="1"/>
        <end position="17"/>
    </location>
</feature>
<reference evidence="2 3" key="1">
    <citation type="submission" date="2021-04" db="EMBL/GenBank/DDBJ databases">
        <authorList>
            <person name="De Guttry C."/>
            <person name="Zahm M."/>
            <person name="Klopp C."/>
            <person name="Cabau C."/>
            <person name="Louis A."/>
            <person name="Berthelot C."/>
            <person name="Parey E."/>
            <person name="Roest Crollius H."/>
            <person name="Montfort J."/>
            <person name="Robinson-Rechavi M."/>
            <person name="Bucao C."/>
            <person name="Bouchez O."/>
            <person name="Gislard M."/>
            <person name="Lluch J."/>
            <person name="Milhes M."/>
            <person name="Lampietro C."/>
            <person name="Lopez Roques C."/>
            <person name="Donnadieu C."/>
            <person name="Braasch I."/>
            <person name="Desvignes T."/>
            <person name="Postlethwait J."/>
            <person name="Bobe J."/>
            <person name="Wedekind C."/>
            <person name="Guiguen Y."/>
        </authorList>
    </citation>
    <scope>NUCLEOTIDE SEQUENCE [LARGE SCALE GENOMIC DNA]</scope>
    <source>
        <strain evidence="2">Cs_M1</strain>
        <tissue evidence="2">Blood</tissue>
    </source>
</reference>
<accession>A0AAN8QJM2</accession>
<keyword evidence="1" id="KW-0732">Signal</keyword>
<dbReference type="AlphaFoldDB" id="A0AAN8QJM2"/>
<sequence>MLFLALFLGIMLCTAQGDKEPPASEPVGMTMGALKPVFLPANPESSQTPPDPVVAPTSLCCGVDELKQLLSQLTQDQREAASWRVEVVKVLSQLVQEHREVSSGQREVVKLLTAMKDQGAQHLNDLQNLGRHQSLLVENHQALLLQVSRISTHLQELAKKPNADSQ</sequence>
<evidence type="ECO:0000256" key="1">
    <source>
        <dbReference type="SAM" id="SignalP"/>
    </source>
</evidence>
<protein>
    <submittedName>
        <fullName evidence="2">Uncharacterized protein</fullName>
    </submittedName>
</protein>
<gene>
    <name evidence="2" type="ORF">J4Q44_G00244700</name>
</gene>
<evidence type="ECO:0000313" key="2">
    <source>
        <dbReference type="EMBL" id="KAK6305690.1"/>
    </source>
</evidence>
<dbReference type="EMBL" id="JAGTTL010000022">
    <property type="protein sequence ID" value="KAK6305690.1"/>
    <property type="molecule type" value="Genomic_DNA"/>
</dbReference>
<keyword evidence="3" id="KW-1185">Reference proteome</keyword>
<name>A0AAN8QJM2_9TELE</name>
<feature type="chain" id="PRO_5042825660" evidence="1">
    <location>
        <begin position="18"/>
        <end position="166"/>
    </location>
</feature>
<comment type="caution">
    <text evidence="2">The sequence shown here is derived from an EMBL/GenBank/DDBJ whole genome shotgun (WGS) entry which is preliminary data.</text>
</comment>